<dbReference type="EMBL" id="BQXU01000003">
    <property type="protein sequence ID" value="GKT41495.1"/>
    <property type="molecule type" value="Genomic_DNA"/>
</dbReference>
<feature type="chain" id="PRO_5041259582" description="Celp0028 effector like protein" evidence="1">
    <location>
        <begin position="17"/>
        <end position="254"/>
    </location>
</feature>
<dbReference type="AlphaFoldDB" id="A0AA37NWM0"/>
<dbReference type="RefSeq" id="XP_049123845.1">
    <property type="nucleotide sequence ID" value="XM_049267888.1"/>
</dbReference>
<comment type="caution">
    <text evidence="2">The sequence shown here is derived from an EMBL/GenBank/DDBJ whole genome shotgun (WGS) entry which is preliminary data.</text>
</comment>
<sequence>MRYGLSLALFAIAAVAAPTPQATEGGAESLLASLSSLNLSHDDVILFGVNGQYKIVKDAEFHNLTSTGALTYGGNDKVDARDISEPLAALETRDCPGLNSEFTVTSTANFLDWDIQMSAVWGAQQAPVTIAVAHGHSVANQVSFGGDIGFPIKAISLGLNIDYTKTWTTTDTTTITYTVPQGYYGTVISQPWTHRVYGNVYTSCTTDNWQKTTFMASSHTSQNYGGMEWVTGVLRLCASKDYPVPYCEGSGYHY</sequence>
<evidence type="ECO:0008006" key="4">
    <source>
        <dbReference type="Google" id="ProtNLM"/>
    </source>
</evidence>
<keyword evidence="1" id="KW-0732">Signal</keyword>
<keyword evidence="3" id="KW-1185">Reference proteome</keyword>
<dbReference type="SUPFAM" id="SSF56973">
    <property type="entry name" value="Aerolisin/ETX pore-forming domain"/>
    <property type="match status" value="1"/>
</dbReference>
<evidence type="ECO:0000313" key="3">
    <source>
        <dbReference type="Proteomes" id="UP001055115"/>
    </source>
</evidence>
<gene>
    <name evidence="2" type="ORF">ColSpa_01676</name>
</gene>
<organism evidence="2 3">
    <name type="scientific">Colletotrichum spaethianum</name>
    <dbReference type="NCBI Taxonomy" id="700344"/>
    <lineage>
        <taxon>Eukaryota</taxon>
        <taxon>Fungi</taxon>
        <taxon>Dikarya</taxon>
        <taxon>Ascomycota</taxon>
        <taxon>Pezizomycotina</taxon>
        <taxon>Sordariomycetes</taxon>
        <taxon>Hypocreomycetidae</taxon>
        <taxon>Glomerellales</taxon>
        <taxon>Glomerellaceae</taxon>
        <taxon>Colletotrichum</taxon>
        <taxon>Colletotrichum spaethianum species complex</taxon>
    </lineage>
</organism>
<protein>
    <recommendedName>
        <fullName evidence="4">Celp0028 effector like protein</fullName>
    </recommendedName>
</protein>
<name>A0AA37NWM0_9PEZI</name>
<accession>A0AA37NWM0</accession>
<reference evidence="2 3" key="1">
    <citation type="submission" date="2022-03" db="EMBL/GenBank/DDBJ databases">
        <title>Genome data of Colletotrichum spp.</title>
        <authorList>
            <person name="Utami Y.D."/>
            <person name="Hiruma K."/>
        </authorList>
    </citation>
    <scope>NUCLEOTIDE SEQUENCE [LARGE SCALE GENOMIC DNA]</scope>
    <source>
        <strain evidence="2 3">MAFF 239500</strain>
    </source>
</reference>
<feature type="signal peptide" evidence="1">
    <location>
        <begin position="1"/>
        <end position="16"/>
    </location>
</feature>
<proteinExistence type="predicted"/>
<evidence type="ECO:0000313" key="2">
    <source>
        <dbReference type="EMBL" id="GKT41495.1"/>
    </source>
</evidence>
<dbReference type="GeneID" id="73322478"/>
<dbReference type="Proteomes" id="UP001055115">
    <property type="component" value="Unassembled WGS sequence"/>
</dbReference>
<evidence type="ECO:0000256" key="1">
    <source>
        <dbReference type="SAM" id="SignalP"/>
    </source>
</evidence>